<accession>A0A392NI31</accession>
<sequence length="86" mass="8765">MAATIGNSSVSSRPSVLKIGALFTVDSVIGRSAKPGIMAAIEDVNANKSILPGVKLEVILHDTNCSGFLGTVEGENTPGNPGSVER</sequence>
<evidence type="ECO:0000259" key="5">
    <source>
        <dbReference type="Pfam" id="PF01094"/>
    </source>
</evidence>
<dbReference type="Gene3D" id="3.40.50.2300">
    <property type="match status" value="1"/>
</dbReference>
<keyword evidence="7" id="KW-1185">Reference proteome</keyword>
<proteinExistence type="predicted"/>
<keyword evidence="3" id="KW-1133">Transmembrane helix</keyword>
<keyword evidence="4" id="KW-0472">Membrane</keyword>
<dbReference type="EMBL" id="LXQA010039219">
    <property type="protein sequence ID" value="MCH99043.1"/>
    <property type="molecule type" value="Genomic_DNA"/>
</dbReference>
<evidence type="ECO:0000256" key="3">
    <source>
        <dbReference type="ARBA" id="ARBA00022989"/>
    </source>
</evidence>
<dbReference type="SUPFAM" id="SSF53822">
    <property type="entry name" value="Periplasmic binding protein-like I"/>
    <property type="match status" value="1"/>
</dbReference>
<evidence type="ECO:0000313" key="6">
    <source>
        <dbReference type="EMBL" id="MCH99043.1"/>
    </source>
</evidence>
<name>A0A392NI31_9FABA</name>
<evidence type="ECO:0000256" key="2">
    <source>
        <dbReference type="ARBA" id="ARBA00022692"/>
    </source>
</evidence>
<evidence type="ECO:0000256" key="4">
    <source>
        <dbReference type="ARBA" id="ARBA00023136"/>
    </source>
</evidence>
<evidence type="ECO:0000256" key="1">
    <source>
        <dbReference type="ARBA" id="ARBA00004370"/>
    </source>
</evidence>
<reference evidence="6 7" key="1">
    <citation type="journal article" date="2018" name="Front. Plant Sci.">
        <title>Red Clover (Trifolium pratense) and Zigzag Clover (T. medium) - A Picture of Genomic Similarities and Differences.</title>
        <authorList>
            <person name="Dluhosova J."/>
            <person name="Istvanek J."/>
            <person name="Nedelnik J."/>
            <person name="Repkova J."/>
        </authorList>
    </citation>
    <scope>NUCLEOTIDE SEQUENCE [LARGE SCALE GENOMIC DNA]</scope>
    <source>
        <strain evidence="7">cv. 10/8</strain>
        <tissue evidence="6">Leaf</tissue>
    </source>
</reference>
<protein>
    <submittedName>
        <fullName evidence="6">Glutamate receptor 3.4-like</fullName>
    </submittedName>
</protein>
<keyword evidence="2" id="KW-0812">Transmembrane</keyword>
<organism evidence="6 7">
    <name type="scientific">Trifolium medium</name>
    <dbReference type="NCBI Taxonomy" id="97028"/>
    <lineage>
        <taxon>Eukaryota</taxon>
        <taxon>Viridiplantae</taxon>
        <taxon>Streptophyta</taxon>
        <taxon>Embryophyta</taxon>
        <taxon>Tracheophyta</taxon>
        <taxon>Spermatophyta</taxon>
        <taxon>Magnoliopsida</taxon>
        <taxon>eudicotyledons</taxon>
        <taxon>Gunneridae</taxon>
        <taxon>Pentapetalae</taxon>
        <taxon>rosids</taxon>
        <taxon>fabids</taxon>
        <taxon>Fabales</taxon>
        <taxon>Fabaceae</taxon>
        <taxon>Papilionoideae</taxon>
        <taxon>50 kb inversion clade</taxon>
        <taxon>NPAAA clade</taxon>
        <taxon>Hologalegina</taxon>
        <taxon>IRL clade</taxon>
        <taxon>Trifolieae</taxon>
        <taxon>Trifolium</taxon>
    </lineage>
</organism>
<keyword evidence="6" id="KW-0675">Receptor</keyword>
<dbReference type="InterPro" id="IPR028082">
    <property type="entry name" value="Peripla_BP_I"/>
</dbReference>
<dbReference type="Proteomes" id="UP000265520">
    <property type="component" value="Unassembled WGS sequence"/>
</dbReference>
<dbReference type="InterPro" id="IPR001828">
    <property type="entry name" value="ANF_lig-bd_rcpt"/>
</dbReference>
<dbReference type="Pfam" id="PF01094">
    <property type="entry name" value="ANF_receptor"/>
    <property type="match status" value="1"/>
</dbReference>
<comment type="subcellular location">
    <subcellularLocation>
        <location evidence="1">Membrane</location>
    </subcellularLocation>
</comment>
<evidence type="ECO:0000313" key="7">
    <source>
        <dbReference type="Proteomes" id="UP000265520"/>
    </source>
</evidence>
<feature type="domain" description="Receptor ligand binding region" evidence="5">
    <location>
        <begin position="36"/>
        <end position="70"/>
    </location>
</feature>
<comment type="caution">
    <text evidence="6">The sequence shown here is derived from an EMBL/GenBank/DDBJ whole genome shotgun (WGS) entry which is preliminary data.</text>
</comment>
<dbReference type="AlphaFoldDB" id="A0A392NI31"/>
<dbReference type="GO" id="GO:0016020">
    <property type="term" value="C:membrane"/>
    <property type="evidence" value="ECO:0007669"/>
    <property type="project" value="UniProtKB-SubCell"/>
</dbReference>